<accession>A0A6J6B495</accession>
<reference evidence="1" key="1">
    <citation type="submission" date="2020-05" db="EMBL/GenBank/DDBJ databases">
        <authorList>
            <person name="Chiriac C."/>
            <person name="Salcher M."/>
            <person name="Ghai R."/>
            <person name="Kavagutti S V."/>
        </authorList>
    </citation>
    <scope>NUCLEOTIDE SEQUENCE</scope>
</reference>
<gene>
    <name evidence="1" type="ORF">UFOPK1353_00508</name>
</gene>
<organism evidence="1">
    <name type="scientific">freshwater metagenome</name>
    <dbReference type="NCBI Taxonomy" id="449393"/>
    <lineage>
        <taxon>unclassified sequences</taxon>
        <taxon>metagenomes</taxon>
        <taxon>ecological metagenomes</taxon>
    </lineage>
</organism>
<dbReference type="AlphaFoldDB" id="A0A6J6B495"/>
<sequence>MPAYAHALRYGDVMARYVTTIPSSLTPQEAFAYMADLHNFAKWDKGVVKVVQVEGSGAGPGTIFDVTVKGFRNSTSTLRYTTTEYDEFSNILVRGVNTFFTSVDRVTIIKTTTGCAVIYDATLTANWIIAGVNLILGKVFNKIGDTATSGLRKVLA</sequence>
<protein>
    <submittedName>
        <fullName evidence="1">Unannotated protein</fullName>
    </submittedName>
</protein>
<dbReference type="Gene3D" id="3.30.530.20">
    <property type="match status" value="1"/>
</dbReference>
<name>A0A6J6B495_9ZZZZ</name>
<dbReference type="InterPro" id="IPR019587">
    <property type="entry name" value="Polyketide_cyclase/dehydratase"/>
</dbReference>
<dbReference type="InterPro" id="IPR023393">
    <property type="entry name" value="START-like_dom_sf"/>
</dbReference>
<evidence type="ECO:0000313" key="1">
    <source>
        <dbReference type="EMBL" id="CAB4533675.1"/>
    </source>
</evidence>
<dbReference type="EMBL" id="CAEZSE010000062">
    <property type="protein sequence ID" value="CAB4533675.1"/>
    <property type="molecule type" value="Genomic_DNA"/>
</dbReference>
<dbReference type="SUPFAM" id="SSF55961">
    <property type="entry name" value="Bet v1-like"/>
    <property type="match status" value="1"/>
</dbReference>
<proteinExistence type="predicted"/>
<dbReference type="Pfam" id="PF10604">
    <property type="entry name" value="Polyketide_cyc2"/>
    <property type="match status" value="1"/>
</dbReference>